<dbReference type="GO" id="GO:0042765">
    <property type="term" value="C:GPI-anchor transamidase complex"/>
    <property type="evidence" value="ECO:0007669"/>
    <property type="project" value="InterPro"/>
</dbReference>
<dbReference type="AlphaFoldDB" id="A0A066WPV8"/>
<feature type="transmembrane region" description="Helical" evidence="2">
    <location>
        <begin position="149"/>
        <end position="169"/>
    </location>
</feature>
<dbReference type="GeneID" id="25266338"/>
<dbReference type="FunCoup" id="A0A066WPV8">
    <property type="interactions" value="229"/>
</dbReference>
<evidence type="ECO:0000256" key="1">
    <source>
        <dbReference type="SAM" id="MobiDB-lite"/>
    </source>
</evidence>
<dbReference type="Gene3D" id="3.40.630.10">
    <property type="entry name" value="Zn peptidases"/>
    <property type="match status" value="1"/>
</dbReference>
<keyword evidence="2" id="KW-0812">Transmembrane</keyword>
<feature type="compositionally biased region" description="Basic and acidic residues" evidence="1">
    <location>
        <begin position="52"/>
        <end position="64"/>
    </location>
</feature>
<keyword evidence="2" id="KW-1133">Transmembrane helix</keyword>
<dbReference type="Proteomes" id="UP000027361">
    <property type="component" value="Unassembled WGS sequence"/>
</dbReference>
<sequence length="746" mass="82382">MPSSQNGGPMTPRRRSARLSATPEPQRAPASASKSPTVASSTLHASLADIQESDHEGEISECQRRGASGRRQNDNAHKINATTSMTTARELREDPDVNTVKETAILVLEGDKSSISKLTKGKAQNTEAMSSTSLAAHSFRRKRQLAAKLRLDVFAAVLPPVFILLGYLVPLVLPIPPLGPWYDRNANNGISKGTYVDENALQPGQAFVYFDYKEDVKLADEVADSLATLDLGAWSEGERHPPWLNATLGKMSPAQRDYLAEQFAILGLKPFIQHYDYRAGASAASPYDGPLHLSLSGSNIFARFPSPRTDAREAIVIAAPWFSSWNDIEPEDSDEGKVTYQRRVNVRGVALTIALARYLTTQPHLSRDLIFVLSDGHLAGMQAFLSTYFATNQSNLITTTYRFKHSLAATRPAEGTVGDDHTRGSVIWNALALDFPSDSFSAIELLHEGLNGQLPNMDVLNAVVRVAEHIDGVPVKIPGLASHSPIKRMLLQLQTWTRAFKAPLEATLGTTLWTERTEGEYVESMERLSHQIGLQALGKTTGVHGLFTRYHIDALTLRAVPASGPYGFYHMGRIAEGTIRTYNNLLERLHHSQYFYLLTSPYRFVPFGIYILASILISVGLTFYALRSWTCLGRAVQEGRLRVYEEHRRAIVGDDDATLQRLDAPLVRPTTEHLIRELGRLSELTGTSMSAQQFEQITTDLKQQGRPVGLVLGIMGVCHLIGFFGLRMLARFQVRCAREGILVSPT</sequence>
<dbReference type="Pfam" id="PF04114">
    <property type="entry name" value="Gaa1"/>
    <property type="match status" value="1"/>
</dbReference>
<evidence type="ECO:0000256" key="2">
    <source>
        <dbReference type="SAM" id="Phobius"/>
    </source>
</evidence>
<feature type="transmembrane region" description="Helical" evidence="2">
    <location>
        <begin position="708"/>
        <end position="730"/>
    </location>
</feature>
<dbReference type="STRING" id="1037660.A0A066WPV8"/>
<dbReference type="OrthoDB" id="445301at2759"/>
<dbReference type="PANTHER" id="PTHR13304">
    <property type="entry name" value="GLYCOSYLPHOSPHATIDYLINOSITOL ANCHOR ATTACHMENT 1 PROTEIN"/>
    <property type="match status" value="1"/>
</dbReference>
<evidence type="ECO:0000313" key="3">
    <source>
        <dbReference type="EMBL" id="KDN52665.1"/>
    </source>
</evidence>
<keyword evidence="4" id="KW-1185">Reference proteome</keyword>
<protein>
    <submittedName>
        <fullName evidence="3">Gaa1-domain-containing protein</fullName>
    </submittedName>
</protein>
<dbReference type="HOGENOM" id="CLU_372628_0_0_1"/>
<feature type="compositionally biased region" description="Polar residues" evidence="1">
    <location>
        <begin position="32"/>
        <end position="44"/>
    </location>
</feature>
<gene>
    <name evidence="3" type="ORF">K437DRAFT_272188</name>
</gene>
<dbReference type="InParanoid" id="A0A066WPV8"/>
<feature type="region of interest" description="Disordered" evidence="1">
    <location>
        <begin position="1"/>
        <end position="86"/>
    </location>
</feature>
<dbReference type="RefSeq" id="XP_013245504.1">
    <property type="nucleotide sequence ID" value="XM_013390050.1"/>
</dbReference>
<dbReference type="InterPro" id="IPR007246">
    <property type="entry name" value="Gaa1"/>
</dbReference>
<dbReference type="GO" id="GO:0016255">
    <property type="term" value="P:attachment of GPI anchor to protein"/>
    <property type="evidence" value="ECO:0007669"/>
    <property type="project" value="TreeGrafter"/>
</dbReference>
<dbReference type="EMBL" id="JMSN01000007">
    <property type="protein sequence ID" value="KDN52665.1"/>
    <property type="molecule type" value="Genomic_DNA"/>
</dbReference>
<dbReference type="PANTHER" id="PTHR13304:SF0">
    <property type="entry name" value="GLYCOSYLPHOSPHATIDYLINOSITOL ANCHOR ATTACHMENT 1 PROTEIN"/>
    <property type="match status" value="1"/>
</dbReference>
<proteinExistence type="predicted"/>
<evidence type="ECO:0000313" key="4">
    <source>
        <dbReference type="Proteomes" id="UP000027361"/>
    </source>
</evidence>
<reference evidence="3 4" key="1">
    <citation type="submission" date="2014-05" db="EMBL/GenBank/DDBJ databases">
        <title>Draft genome sequence of a rare smut relative, Tilletiaria anomala UBC 951.</title>
        <authorList>
            <consortium name="DOE Joint Genome Institute"/>
            <person name="Toome M."/>
            <person name="Kuo A."/>
            <person name="Henrissat B."/>
            <person name="Lipzen A."/>
            <person name="Tritt A."/>
            <person name="Yoshinaga Y."/>
            <person name="Zane M."/>
            <person name="Barry K."/>
            <person name="Grigoriev I.V."/>
            <person name="Spatafora J.W."/>
            <person name="Aimea M.C."/>
        </authorList>
    </citation>
    <scope>NUCLEOTIDE SEQUENCE [LARGE SCALE GENOMIC DNA]</scope>
    <source>
        <strain evidence="3 4">UBC 951</strain>
    </source>
</reference>
<organism evidence="3 4">
    <name type="scientific">Tilletiaria anomala (strain ATCC 24038 / CBS 436.72 / UBC 951)</name>
    <dbReference type="NCBI Taxonomy" id="1037660"/>
    <lineage>
        <taxon>Eukaryota</taxon>
        <taxon>Fungi</taxon>
        <taxon>Dikarya</taxon>
        <taxon>Basidiomycota</taxon>
        <taxon>Ustilaginomycotina</taxon>
        <taxon>Exobasidiomycetes</taxon>
        <taxon>Georgefischeriales</taxon>
        <taxon>Tilletiariaceae</taxon>
        <taxon>Tilletiaria</taxon>
    </lineage>
</organism>
<comment type="caution">
    <text evidence="3">The sequence shown here is derived from an EMBL/GenBank/DDBJ whole genome shotgun (WGS) entry which is preliminary data.</text>
</comment>
<feature type="transmembrane region" description="Helical" evidence="2">
    <location>
        <begin position="607"/>
        <end position="626"/>
    </location>
</feature>
<keyword evidence="2" id="KW-0472">Membrane</keyword>
<accession>A0A066WPV8</accession>
<name>A0A066WPV8_TILAU</name>